<dbReference type="Pfam" id="PF00582">
    <property type="entry name" value="Usp"/>
    <property type="match status" value="2"/>
</dbReference>
<dbReference type="InterPro" id="IPR006015">
    <property type="entry name" value="Universal_stress_UspA"/>
</dbReference>
<dbReference type="EMBL" id="POUC01000019">
    <property type="protein sequence ID" value="PNG23282.1"/>
    <property type="molecule type" value="Genomic_DNA"/>
</dbReference>
<dbReference type="InterPro" id="IPR006016">
    <property type="entry name" value="UspA"/>
</dbReference>
<evidence type="ECO:0000256" key="1">
    <source>
        <dbReference type="ARBA" id="ARBA00008791"/>
    </source>
</evidence>
<feature type="domain" description="UspA" evidence="2">
    <location>
        <begin position="1"/>
        <end position="141"/>
    </location>
</feature>
<dbReference type="SUPFAM" id="SSF52402">
    <property type="entry name" value="Adenine nucleotide alpha hydrolases-like"/>
    <property type="match status" value="2"/>
</dbReference>
<dbReference type="PRINTS" id="PR01438">
    <property type="entry name" value="UNVRSLSTRESS"/>
</dbReference>
<comment type="caution">
    <text evidence="3">The sequence shown here is derived from an EMBL/GenBank/DDBJ whole genome shotgun (WGS) entry which is preliminary data.</text>
</comment>
<sequence>MTKPVVAGVDGSPSSLHAVEAASHEAAVRGAQLRLVHAFGRSSSHLPAGGPPWNPAGTGVRELLDGTLAAAERRARGVAPEVDITRDVTVGEPLTVLEIASRSASLVVVGSRGLGAFSSLLLGSTSGHLAAHGRCPVLVVRGRPRPAGPVLLAVDDSSASEEAVRFAFTEASLRGADLTALHVCRPGSPDVYDGPADPPFVTYDETHLREHAGRVLDTALAGREERHPDVTVVRRPVVGRVRHTLIDASADAQLLVVGARGRGGFRGLLLGSVSQAVLHHAQCPVAVVRHRGEGPGTAEGGEGDHP</sequence>
<keyword evidence="4" id="KW-1185">Reference proteome</keyword>
<dbReference type="Proteomes" id="UP000235943">
    <property type="component" value="Unassembled WGS sequence"/>
</dbReference>
<dbReference type="PANTHER" id="PTHR46553:SF3">
    <property type="entry name" value="ADENINE NUCLEOTIDE ALPHA HYDROLASES-LIKE SUPERFAMILY PROTEIN"/>
    <property type="match status" value="1"/>
</dbReference>
<name>A0A2N8TW95_9ACTN</name>
<evidence type="ECO:0000313" key="3">
    <source>
        <dbReference type="EMBL" id="PNG23282.1"/>
    </source>
</evidence>
<gene>
    <name evidence="3" type="ORF">C1J00_04815</name>
</gene>
<organism evidence="3 4">
    <name type="scientific">Streptomyces cahuitamycinicus</name>
    <dbReference type="NCBI Taxonomy" id="2070367"/>
    <lineage>
        <taxon>Bacteria</taxon>
        <taxon>Bacillati</taxon>
        <taxon>Actinomycetota</taxon>
        <taxon>Actinomycetes</taxon>
        <taxon>Kitasatosporales</taxon>
        <taxon>Streptomycetaceae</taxon>
        <taxon>Streptomyces</taxon>
    </lineage>
</organism>
<dbReference type="Gene3D" id="3.40.50.620">
    <property type="entry name" value="HUPs"/>
    <property type="match status" value="2"/>
</dbReference>
<reference evidence="3 4" key="1">
    <citation type="submission" date="2018-01" db="EMBL/GenBank/DDBJ databases">
        <title>Draft genome sequence of Streptomyces sp. 13K301.</title>
        <authorList>
            <person name="Sahin N."/>
            <person name="Saygin H."/>
            <person name="Ay H."/>
        </authorList>
    </citation>
    <scope>NUCLEOTIDE SEQUENCE [LARGE SCALE GENOMIC DNA]</scope>
    <source>
        <strain evidence="3 4">13K301</strain>
    </source>
</reference>
<comment type="similarity">
    <text evidence="1">Belongs to the universal stress protein A family.</text>
</comment>
<dbReference type="PANTHER" id="PTHR46553">
    <property type="entry name" value="ADENINE NUCLEOTIDE ALPHA HYDROLASES-LIKE SUPERFAMILY PROTEIN"/>
    <property type="match status" value="1"/>
</dbReference>
<feature type="domain" description="UspA" evidence="2">
    <location>
        <begin position="149"/>
        <end position="289"/>
    </location>
</feature>
<proteinExistence type="inferred from homology"/>
<protein>
    <submittedName>
        <fullName evidence="3">Universal stress protein UspA</fullName>
    </submittedName>
</protein>
<evidence type="ECO:0000313" key="4">
    <source>
        <dbReference type="Proteomes" id="UP000235943"/>
    </source>
</evidence>
<dbReference type="RefSeq" id="WP_102907772.1">
    <property type="nucleotide sequence ID" value="NZ_POUC01000019.1"/>
</dbReference>
<dbReference type="OrthoDB" id="3174546at2"/>
<evidence type="ECO:0000259" key="2">
    <source>
        <dbReference type="Pfam" id="PF00582"/>
    </source>
</evidence>
<dbReference type="AlphaFoldDB" id="A0A2N8TW95"/>
<dbReference type="InterPro" id="IPR014729">
    <property type="entry name" value="Rossmann-like_a/b/a_fold"/>
</dbReference>
<accession>A0A2N8TW95</accession>